<organism evidence="1">
    <name type="scientific">Prunus dulcis</name>
    <name type="common">Almond</name>
    <name type="synonym">Amygdalus dulcis</name>
    <dbReference type="NCBI Taxonomy" id="3755"/>
    <lineage>
        <taxon>Eukaryota</taxon>
        <taxon>Viridiplantae</taxon>
        <taxon>Streptophyta</taxon>
        <taxon>Embryophyta</taxon>
        <taxon>Tracheophyta</taxon>
        <taxon>Spermatophyta</taxon>
        <taxon>Magnoliopsida</taxon>
        <taxon>eudicotyledons</taxon>
        <taxon>Gunneridae</taxon>
        <taxon>Pentapetalae</taxon>
        <taxon>rosids</taxon>
        <taxon>fabids</taxon>
        <taxon>Rosales</taxon>
        <taxon>Rosaceae</taxon>
        <taxon>Amygdaloideae</taxon>
        <taxon>Amygdaleae</taxon>
        <taxon>Prunus</taxon>
    </lineage>
</organism>
<dbReference type="AlphaFoldDB" id="A0A4Y1RX72"/>
<reference evidence="1" key="1">
    <citation type="journal article" date="2019" name="Science">
        <title>Mutation of a bHLH transcription factor allowed almond domestication.</title>
        <authorList>
            <person name="Sanchez-Perez R."/>
            <person name="Pavan S."/>
            <person name="Mazzeo R."/>
            <person name="Moldovan C."/>
            <person name="Aiese Cigliano R."/>
            <person name="Del Cueto J."/>
            <person name="Ricciardi F."/>
            <person name="Lotti C."/>
            <person name="Ricciardi L."/>
            <person name="Dicenta F."/>
            <person name="Lopez-Marques R.L."/>
            <person name="Lindberg Moller B."/>
        </authorList>
    </citation>
    <scope>NUCLEOTIDE SEQUENCE</scope>
</reference>
<dbReference type="EMBL" id="AP019304">
    <property type="protein sequence ID" value="BBH08961.1"/>
    <property type="molecule type" value="Genomic_DNA"/>
</dbReference>
<proteinExistence type="predicted"/>
<sequence length="90" mass="10101">MRIRLLPKSLLSSCCDDETARRTQLLSSQQLDVITVAHTKKAILGSSRKVELPTWHCGRDVDIVKQNGLVVSAKLFQTNIRFVGYNICQS</sequence>
<accession>A0A4Y1RX72</accession>
<name>A0A4Y1RX72_PRUDU</name>
<gene>
    <name evidence="1" type="ORF">Prudu_021331</name>
</gene>
<evidence type="ECO:0000313" key="1">
    <source>
        <dbReference type="EMBL" id="BBH08961.1"/>
    </source>
</evidence>
<protein>
    <submittedName>
        <fullName evidence="1">5'-nucleotidase</fullName>
    </submittedName>
</protein>